<protein>
    <submittedName>
        <fullName evidence="2">Uncharacterized protein</fullName>
    </submittedName>
</protein>
<accession>A0A392U5S2</accession>
<name>A0A392U5S2_9FABA</name>
<dbReference type="EMBL" id="LXQA010741462">
    <property type="protein sequence ID" value="MCI68712.1"/>
    <property type="molecule type" value="Genomic_DNA"/>
</dbReference>
<comment type="caution">
    <text evidence="2">The sequence shown here is derived from an EMBL/GenBank/DDBJ whole genome shotgun (WGS) entry which is preliminary data.</text>
</comment>
<proteinExistence type="predicted"/>
<organism evidence="2 3">
    <name type="scientific">Trifolium medium</name>
    <dbReference type="NCBI Taxonomy" id="97028"/>
    <lineage>
        <taxon>Eukaryota</taxon>
        <taxon>Viridiplantae</taxon>
        <taxon>Streptophyta</taxon>
        <taxon>Embryophyta</taxon>
        <taxon>Tracheophyta</taxon>
        <taxon>Spermatophyta</taxon>
        <taxon>Magnoliopsida</taxon>
        <taxon>eudicotyledons</taxon>
        <taxon>Gunneridae</taxon>
        <taxon>Pentapetalae</taxon>
        <taxon>rosids</taxon>
        <taxon>fabids</taxon>
        <taxon>Fabales</taxon>
        <taxon>Fabaceae</taxon>
        <taxon>Papilionoideae</taxon>
        <taxon>50 kb inversion clade</taxon>
        <taxon>NPAAA clade</taxon>
        <taxon>Hologalegina</taxon>
        <taxon>IRL clade</taxon>
        <taxon>Trifolieae</taxon>
        <taxon>Trifolium</taxon>
    </lineage>
</organism>
<keyword evidence="3" id="KW-1185">Reference proteome</keyword>
<evidence type="ECO:0000256" key="1">
    <source>
        <dbReference type="SAM" id="MobiDB-lite"/>
    </source>
</evidence>
<dbReference type="AlphaFoldDB" id="A0A392U5S2"/>
<feature type="compositionally biased region" description="Acidic residues" evidence="1">
    <location>
        <begin position="32"/>
        <end position="48"/>
    </location>
</feature>
<evidence type="ECO:0000313" key="2">
    <source>
        <dbReference type="EMBL" id="MCI68712.1"/>
    </source>
</evidence>
<feature type="compositionally biased region" description="Basic and acidic residues" evidence="1">
    <location>
        <begin position="8"/>
        <end position="31"/>
    </location>
</feature>
<feature type="non-terminal residue" evidence="2">
    <location>
        <position position="1"/>
    </location>
</feature>
<reference evidence="2 3" key="1">
    <citation type="journal article" date="2018" name="Front. Plant Sci.">
        <title>Red Clover (Trifolium pratense) and Zigzag Clover (T. medium) - A Picture of Genomic Similarities and Differences.</title>
        <authorList>
            <person name="Dluhosova J."/>
            <person name="Istvanek J."/>
            <person name="Nedelnik J."/>
            <person name="Repkova J."/>
        </authorList>
    </citation>
    <scope>NUCLEOTIDE SEQUENCE [LARGE SCALE GENOMIC DNA]</scope>
    <source>
        <strain evidence="3">cv. 10/8</strain>
        <tissue evidence="2">Leaf</tissue>
    </source>
</reference>
<evidence type="ECO:0000313" key="3">
    <source>
        <dbReference type="Proteomes" id="UP000265520"/>
    </source>
</evidence>
<feature type="region of interest" description="Disordered" evidence="1">
    <location>
        <begin position="1"/>
        <end position="69"/>
    </location>
</feature>
<feature type="non-terminal residue" evidence="2">
    <location>
        <position position="69"/>
    </location>
</feature>
<dbReference type="Proteomes" id="UP000265520">
    <property type="component" value="Unassembled WGS sequence"/>
</dbReference>
<sequence length="69" mass="7761">TAQADDMPEGRHHEGEQADDMPEGRSGHDGDDIVCEMEAEELEREGDEGPYKVRHPAWVNPYEGKPDLE</sequence>